<dbReference type="EMBL" id="REGN01005950">
    <property type="protein sequence ID" value="RNA11432.1"/>
    <property type="molecule type" value="Genomic_DNA"/>
</dbReference>
<reference evidence="2 3" key="1">
    <citation type="journal article" date="2018" name="Sci. Rep.">
        <title>Genomic signatures of local adaptation to the degree of environmental predictability in rotifers.</title>
        <authorList>
            <person name="Franch-Gras L."/>
            <person name="Hahn C."/>
            <person name="Garcia-Roger E.M."/>
            <person name="Carmona M.J."/>
            <person name="Serra M."/>
            <person name="Gomez A."/>
        </authorList>
    </citation>
    <scope>NUCLEOTIDE SEQUENCE [LARGE SCALE GENOMIC DNA]</scope>
    <source>
        <strain evidence="2">HYR1</strain>
    </source>
</reference>
<evidence type="ECO:0000313" key="3">
    <source>
        <dbReference type="Proteomes" id="UP000276133"/>
    </source>
</evidence>
<sequence>MSFKSSNYSKDMSEKQEPSSKKKNVVTYRKLKFRTYKIFRKIVKKNKNRIVVKKGDLFVLFGHGYPICTILWRSHTKFRSLGSRNSATRQCRLFSSPILARNT</sequence>
<evidence type="ECO:0000313" key="2">
    <source>
        <dbReference type="EMBL" id="RNA11432.1"/>
    </source>
</evidence>
<feature type="region of interest" description="Disordered" evidence="1">
    <location>
        <begin position="1"/>
        <end position="24"/>
    </location>
</feature>
<name>A0A3M7QJJ7_BRAPC</name>
<feature type="compositionally biased region" description="Basic and acidic residues" evidence="1">
    <location>
        <begin position="11"/>
        <end position="20"/>
    </location>
</feature>
<dbReference type="AlphaFoldDB" id="A0A3M7QJJ7"/>
<accession>A0A3M7QJJ7</accession>
<evidence type="ECO:0000256" key="1">
    <source>
        <dbReference type="SAM" id="MobiDB-lite"/>
    </source>
</evidence>
<keyword evidence="3" id="KW-1185">Reference proteome</keyword>
<protein>
    <submittedName>
        <fullName evidence="2">Uncharacterized protein</fullName>
    </submittedName>
</protein>
<feature type="compositionally biased region" description="Polar residues" evidence="1">
    <location>
        <begin position="1"/>
        <end position="10"/>
    </location>
</feature>
<organism evidence="2 3">
    <name type="scientific">Brachionus plicatilis</name>
    <name type="common">Marine rotifer</name>
    <name type="synonym">Brachionus muelleri</name>
    <dbReference type="NCBI Taxonomy" id="10195"/>
    <lineage>
        <taxon>Eukaryota</taxon>
        <taxon>Metazoa</taxon>
        <taxon>Spiralia</taxon>
        <taxon>Gnathifera</taxon>
        <taxon>Rotifera</taxon>
        <taxon>Eurotatoria</taxon>
        <taxon>Monogononta</taxon>
        <taxon>Pseudotrocha</taxon>
        <taxon>Ploima</taxon>
        <taxon>Brachionidae</taxon>
        <taxon>Brachionus</taxon>
    </lineage>
</organism>
<gene>
    <name evidence="2" type="ORF">BpHYR1_037385</name>
</gene>
<dbReference type="Proteomes" id="UP000276133">
    <property type="component" value="Unassembled WGS sequence"/>
</dbReference>
<proteinExistence type="predicted"/>
<comment type="caution">
    <text evidence="2">The sequence shown here is derived from an EMBL/GenBank/DDBJ whole genome shotgun (WGS) entry which is preliminary data.</text>
</comment>